<sequence length="51" mass="6054">MWKFLIAWRTLAVPLYILPFSQRQGVLFPYNLHFRKKSENLLSIAVSFSIL</sequence>
<accession>A0A2P6QX83</accession>
<keyword evidence="1" id="KW-0732">Signal</keyword>
<reference evidence="2 3" key="1">
    <citation type="journal article" date="2018" name="Nat. Genet.">
        <title>The Rosa genome provides new insights in the design of modern roses.</title>
        <authorList>
            <person name="Bendahmane M."/>
        </authorList>
    </citation>
    <scope>NUCLEOTIDE SEQUENCE [LARGE SCALE GENOMIC DNA]</scope>
    <source>
        <strain evidence="3">cv. Old Blush</strain>
    </source>
</reference>
<organism evidence="2 3">
    <name type="scientific">Rosa chinensis</name>
    <name type="common">China rose</name>
    <dbReference type="NCBI Taxonomy" id="74649"/>
    <lineage>
        <taxon>Eukaryota</taxon>
        <taxon>Viridiplantae</taxon>
        <taxon>Streptophyta</taxon>
        <taxon>Embryophyta</taxon>
        <taxon>Tracheophyta</taxon>
        <taxon>Spermatophyta</taxon>
        <taxon>Magnoliopsida</taxon>
        <taxon>eudicotyledons</taxon>
        <taxon>Gunneridae</taxon>
        <taxon>Pentapetalae</taxon>
        <taxon>rosids</taxon>
        <taxon>fabids</taxon>
        <taxon>Rosales</taxon>
        <taxon>Rosaceae</taxon>
        <taxon>Rosoideae</taxon>
        <taxon>Rosoideae incertae sedis</taxon>
        <taxon>Rosa</taxon>
    </lineage>
</organism>
<name>A0A2P6QX83_ROSCH</name>
<dbReference type="Proteomes" id="UP000238479">
    <property type="component" value="Chromosome 4"/>
</dbReference>
<dbReference type="AlphaFoldDB" id="A0A2P6QX83"/>
<proteinExistence type="predicted"/>
<feature type="signal peptide" evidence="1">
    <location>
        <begin position="1"/>
        <end position="23"/>
    </location>
</feature>
<keyword evidence="3" id="KW-1185">Reference proteome</keyword>
<protein>
    <submittedName>
        <fullName evidence="2">Uncharacterized protein</fullName>
    </submittedName>
</protein>
<evidence type="ECO:0000256" key="1">
    <source>
        <dbReference type="SAM" id="SignalP"/>
    </source>
</evidence>
<dbReference type="EMBL" id="PDCK01000042">
    <property type="protein sequence ID" value="PRQ38764.1"/>
    <property type="molecule type" value="Genomic_DNA"/>
</dbReference>
<evidence type="ECO:0000313" key="2">
    <source>
        <dbReference type="EMBL" id="PRQ38764.1"/>
    </source>
</evidence>
<comment type="caution">
    <text evidence="2">The sequence shown here is derived from an EMBL/GenBank/DDBJ whole genome shotgun (WGS) entry which is preliminary data.</text>
</comment>
<gene>
    <name evidence="2" type="ORF">RchiOBHm_Chr4g0417561</name>
</gene>
<dbReference type="Gramene" id="PRQ38764">
    <property type="protein sequence ID" value="PRQ38764"/>
    <property type="gene ID" value="RchiOBHm_Chr4g0417561"/>
</dbReference>
<evidence type="ECO:0000313" key="3">
    <source>
        <dbReference type="Proteomes" id="UP000238479"/>
    </source>
</evidence>
<feature type="chain" id="PRO_5015201961" evidence="1">
    <location>
        <begin position="24"/>
        <end position="51"/>
    </location>
</feature>